<comment type="caution">
    <text evidence="17">The sequence shown here is derived from an EMBL/GenBank/DDBJ whole genome shotgun (WGS) entry which is preliminary data.</text>
</comment>
<dbReference type="PANTHER" id="PTHR43340:SF1">
    <property type="entry name" value="HYPOXANTHINE PHOSPHORIBOSYLTRANSFERASE"/>
    <property type="match status" value="1"/>
</dbReference>
<dbReference type="GO" id="GO:0046100">
    <property type="term" value="P:hypoxanthine metabolic process"/>
    <property type="evidence" value="ECO:0007669"/>
    <property type="project" value="TreeGrafter"/>
</dbReference>
<reference evidence="17" key="1">
    <citation type="journal article" date="2021" name="PeerJ">
        <title>Extensive microbial diversity within the chicken gut microbiome revealed by metagenomics and culture.</title>
        <authorList>
            <person name="Gilroy R."/>
            <person name="Ravi A."/>
            <person name="Getino M."/>
            <person name="Pursley I."/>
            <person name="Horton D.L."/>
            <person name="Alikhan N.F."/>
            <person name="Baker D."/>
            <person name="Gharbi K."/>
            <person name="Hall N."/>
            <person name="Watson M."/>
            <person name="Adriaenssens E.M."/>
            <person name="Foster-Nyarko E."/>
            <person name="Jarju S."/>
            <person name="Secka A."/>
            <person name="Antonio M."/>
            <person name="Oren A."/>
            <person name="Chaudhuri R.R."/>
            <person name="La Ragione R."/>
            <person name="Hildebrand F."/>
            <person name="Pallen M.J."/>
        </authorList>
    </citation>
    <scope>NUCLEOTIDE SEQUENCE</scope>
    <source>
        <strain evidence="17">ChiHjej11B10-19426</strain>
    </source>
</reference>
<evidence type="ECO:0000256" key="4">
    <source>
        <dbReference type="ARBA" id="ARBA00008391"/>
    </source>
</evidence>
<dbReference type="GO" id="GO:0004422">
    <property type="term" value="F:hypoxanthine phosphoribosyltransferase activity"/>
    <property type="evidence" value="ECO:0007669"/>
    <property type="project" value="InterPro"/>
</dbReference>
<dbReference type="InterPro" id="IPR050408">
    <property type="entry name" value="HGPRT"/>
</dbReference>
<evidence type="ECO:0000256" key="5">
    <source>
        <dbReference type="ARBA" id="ARBA00011895"/>
    </source>
</evidence>
<evidence type="ECO:0000259" key="16">
    <source>
        <dbReference type="Pfam" id="PF00156"/>
    </source>
</evidence>
<sequence>MQELKGEQVVLHDRTFDRFIPYEELCAVTGRLADRINADYRTNDRPPIIVGVLTGAFMFCSELVRRITVPCELAFVRVSSYSGTASTGHVREVMGLQESICDRDVIVVEDIVETGHSMHRLLELLEVHHPASIRTAVLLAKPSALCEQVPLDYVGMELPEGFLVGFGLDYDGLGRNLPDIYRERV</sequence>
<evidence type="ECO:0000256" key="13">
    <source>
        <dbReference type="ARBA" id="ARBA00048811"/>
    </source>
</evidence>
<evidence type="ECO:0000256" key="3">
    <source>
        <dbReference type="ARBA" id="ARBA00004669"/>
    </source>
</evidence>
<comment type="pathway">
    <text evidence="3 15">Purine metabolism; IMP biosynthesis via salvage pathway; IMP from hypoxanthine: step 1/1.</text>
</comment>
<keyword evidence="6 15" id="KW-0963">Cytoplasm</keyword>
<dbReference type="GO" id="GO:0005829">
    <property type="term" value="C:cytosol"/>
    <property type="evidence" value="ECO:0007669"/>
    <property type="project" value="TreeGrafter"/>
</dbReference>
<dbReference type="EC" id="2.4.2.8" evidence="5 15"/>
<evidence type="ECO:0000256" key="11">
    <source>
        <dbReference type="ARBA" id="ARBA00022741"/>
    </source>
</evidence>
<feature type="domain" description="Phosphoribosyltransferase" evidence="16">
    <location>
        <begin position="28"/>
        <end position="170"/>
    </location>
</feature>
<organism evidence="17 18">
    <name type="scientific">Candidatus Tidjanibacter faecipullorum</name>
    <dbReference type="NCBI Taxonomy" id="2838766"/>
    <lineage>
        <taxon>Bacteria</taxon>
        <taxon>Pseudomonadati</taxon>
        <taxon>Bacteroidota</taxon>
        <taxon>Bacteroidia</taxon>
        <taxon>Bacteroidales</taxon>
        <taxon>Rikenellaceae</taxon>
        <taxon>Tidjanibacter</taxon>
    </lineage>
</organism>
<comment type="catalytic activity">
    <reaction evidence="14">
        <text>IMP + diphosphate = hypoxanthine + 5-phospho-alpha-D-ribose 1-diphosphate</text>
        <dbReference type="Rhea" id="RHEA:17973"/>
        <dbReference type="ChEBI" id="CHEBI:17368"/>
        <dbReference type="ChEBI" id="CHEBI:33019"/>
        <dbReference type="ChEBI" id="CHEBI:58017"/>
        <dbReference type="ChEBI" id="CHEBI:58053"/>
        <dbReference type="EC" id="2.4.2.8"/>
    </reaction>
    <physiologicalReaction direction="right-to-left" evidence="14">
        <dbReference type="Rhea" id="RHEA:17975"/>
    </physiologicalReaction>
</comment>
<dbReference type="AlphaFoldDB" id="A0A9D2ILM1"/>
<dbReference type="SUPFAM" id="SSF53271">
    <property type="entry name" value="PRTase-like"/>
    <property type="match status" value="1"/>
</dbReference>
<evidence type="ECO:0000256" key="12">
    <source>
        <dbReference type="ARBA" id="ARBA00022842"/>
    </source>
</evidence>
<dbReference type="InterPro" id="IPR005904">
    <property type="entry name" value="Hxn_phspho_trans"/>
</dbReference>
<evidence type="ECO:0000256" key="1">
    <source>
        <dbReference type="ARBA" id="ARBA00001946"/>
    </source>
</evidence>
<keyword evidence="11 15" id="KW-0547">Nucleotide-binding</keyword>
<keyword evidence="9 15" id="KW-0479">Metal-binding</keyword>
<dbReference type="GO" id="GO:0006166">
    <property type="term" value="P:purine ribonucleoside salvage"/>
    <property type="evidence" value="ECO:0007669"/>
    <property type="project" value="UniProtKB-KW"/>
</dbReference>
<evidence type="ECO:0000256" key="10">
    <source>
        <dbReference type="ARBA" id="ARBA00022726"/>
    </source>
</evidence>
<proteinExistence type="inferred from homology"/>
<dbReference type="Proteomes" id="UP000824014">
    <property type="component" value="Unassembled WGS sequence"/>
</dbReference>
<evidence type="ECO:0000256" key="9">
    <source>
        <dbReference type="ARBA" id="ARBA00022723"/>
    </source>
</evidence>
<comment type="cofactor">
    <cofactor evidence="1 15">
        <name>Mg(2+)</name>
        <dbReference type="ChEBI" id="CHEBI:18420"/>
    </cofactor>
</comment>
<accession>A0A9D2ILM1</accession>
<evidence type="ECO:0000256" key="7">
    <source>
        <dbReference type="ARBA" id="ARBA00022676"/>
    </source>
</evidence>
<evidence type="ECO:0000256" key="14">
    <source>
        <dbReference type="ARBA" id="ARBA00049402"/>
    </source>
</evidence>
<keyword evidence="12 15" id="KW-0460">Magnesium</keyword>
<dbReference type="Gene3D" id="3.40.50.2020">
    <property type="match status" value="1"/>
</dbReference>
<dbReference type="GO" id="GO:0032264">
    <property type="term" value="P:IMP salvage"/>
    <property type="evidence" value="ECO:0007669"/>
    <property type="project" value="TreeGrafter"/>
</dbReference>
<comment type="catalytic activity">
    <reaction evidence="13">
        <text>GMP + diphosphate = guanine + 5-phospho-alpha-D-ribose 1-diphosphate</text>
        <dbReference type="Rhea" id="RHEA:25424"/>
        <dbReference type="ChEBI" id="CHEBI:16235"/>
        <dbReference type="ChEBI" id="CHEBI:33019"/>
        <dbReference type="ChEBI" id="CHEBI:58017"/>
        <dbReference type="ChEBI" id="CHEBI:58115"/>
        <dbReference type="EC" id="2.4.2.8"/>
    </reaction>
    <physiologicalReaction direction="right-to-left" evidence="13">
        <dbReference type="Rhea" id="RHEA:25426"/>
    </physiologicalReaction>
</comment>
<dbReference type="InterPro" id="IPR029057">
    <property type="entry name" value="PRTase-like"/>
</dbReference>
<comment type="subcellular location">
    <subcellularLocation>
        <location evidence="2 15">Cytoplasm</location>
    </subcellularLocation>
</comment>
<reference evidence="17" key="2">
    <citation type="submission" date="2021-04" db="EMBL/GenBank/DDBJ databases">
        <authorList>
            <person name="Gilroy R."/>
        </authorList>
    </citation>
    <scope>NUCLEOTIDE SEQUENCE</scope>
    <source>
        <strain evidence="17">ChiHjej11B10-19426</strain>
    </source>
</reference>
<keyword evidence="10 15" id="KW-0660">Purine salvage</keyword>
<dbReference type="PANTHER" id="PTHR43340">
    <property type="entry name" value="HYPOXANTHINE-GUANINE PHOSPHORIBOSYLTRANSFERASE"/>
    <property type="match status" value="1"/>
</dbReference>
<dbReference type="InterPro" id="IPR000836">
    <property type="entry name" value="PRTase_dom"/>
</dbReference>
<gene>
    <name evidence="17" type="primary">hpt</name>
    <name evidence="17" type="ORF">H9816_02210</name>
</gene>
<dbReference type="GO" id="GO:0000166">
    <property type="term" value="F:nucleotide binding"/>
    <property type="evidence" value="ECO:0007669"/>
    <property type="project" value="UniProtKB-KW"/>
</dbReference>
<dbReference type="GO" id="GO:0032263">
    <property type="term" value="P:GMP salvage"/>
    <property type="evidence" value="ECO:0007669"/>
    <property type="project" value="TreeGrafter"/>
</dbReference>
<evidence type="ECO:0000256" key="15">
    <source>
        <dbReference type="RuleBase" id="RU364099"/>
    </source>
</evidence>
<evidence type="ECO:0000256" key="2">
    <source>
        <dbReference type="ARBA" id="ARBA00004496"/>
    </source>
</evidence>
<evidence type="ECO:0000256" key="8">
    <source>
        <dbReference type="ARBA" id="ARBA00022679"/>
    </source>
</evidence>
<dbReference type="NCBIfam" id="TIGR01203">
    <property type="entry name" value="HGPRTase"/>
    <property type="match status" value="1"/>
</dbReference>
<dbReference type="EMBL" id="DXCC01000005">
    <property type="protein sequence ID" value="HIZ14717.1"/>
    <property type="molecule type" value="Genomic_DNA"/>
</dbReference>
<keyword evidence="7 15" id="KW-0328">Glycosyltransferase</keyword>
<dbReference type="CDD" id="cd06223">
    <property type="entry name" value="PRTases_typeI"/>
    <property type="match status" value="1"/>
</dbReference>
<dbReference type="GO" id="GO:0006178">
    <property type="term" value="P:guanine salvage"/>
    <property type="evidence" value="ECO:0007669"/>
    <property type="project" value="TreeGrafter"/>
</dbReference>
<evidence type="ECO:0000313" key="18">
    <source>
        <dbReference type="Proteomes" id="UP000824014"/>
    </source>
</evidence>
<protein>
    <recommendedName>
        <fullName evidence="5 15">Hypoxanthine phosphoribosyltransferase</fullName>
        <ecNumber evidence="5 15">2.4.2.8</ecNumber>
    </recommendedName>
</protein>
<keyword evidence="8 15" id="KW-0808">Transferase</keyword>
<evidence type="ECO:0000313" key="17">
    <source>
        <dbReference type="EMBL" id="HIZ14717.1"/>
    </source>
</evidence>
<dbReference type="GO" id="GO:0000287">
    <property type="term" value="F:magnesium ion binding"/>
    <property type="evidence" value="ECO:0007669"/>
    <property type="project" value="TreeGrafter"/>
</dbReference>
<dbReference type="Pfam" id="PF00156">
    <property type="entry name" value="Pribosyltran"/>
    <property type="match status" value="1"/>
</dbReference>
<comment type="similarity">
    <text evidence="4 15">Belongs to the purine/pyrimidine phosphoribosyltransferase family.</text>
</comment>
<name>A0A9D2ILM1_9BACT</name>
<evidence type="ECO:0000256" key="6">
    <source>
        <dbReference type="ARBA" id="ARBA00022490"/>
    </source>
</evidence>